<evidence type="ECO:0000256" key="1">
    <source>
        <dbReference type="SAM" id="SignalP"/>
    </source>
</evidence>
<name>A0ABN8PSH7_9CNID</name>
<feature type="domain" description="MACPF" evidence="2">
    <location>
        <begin position="324"/>
        <end position="438"/>
    </location>
</feature>
<evidence type="ECO:0000313" key="3">
    <source>
        <dbReference type="EMBL" id="CAH3147884.1"/>
    </source>
</evidence>
<dbReference type="Proteomes" id="UP001159405">
    <property type="component" value="Unassembled WGS sequence"/>
</dbReference>
<evidence type="ECO:0000259" key="2">
    <source>
        <dbReference type="Pfam" id="PF01823"/>
    </source>
</evidence>
<accession>A0ABN8PSH7</accession>
<evidence type="ECO:0000313" key="4">
    <source>
        <dbReference type="Proteomes" id="UP001159405"/>
    </source>
</evidence>
<proteinExistence type="predicted"/>
<reference evidence="3 4" key="1">
    <citation type="submission" date="2022-05" db="EMBL/GenBank/DDBJ databases">
        <authorList>
            <consortium name="Genoscope - CEA"/>
            <person name="William W."/>
        </authorList>
    </citation>
    <scope>NUCLEOTIDE SEQUENCE [LARGE SCALE GENOMIC DNA]</scope>
</reference>
<organism evidence="3 4">
    <name type="scientific">Porites lobata</name>
    <dbReference type="NCBI Taxonomy" id="104759"/>
    <lineage>
        <taxon>Eukaryota</taxon>
        <taxon>Metazoa</taxon>
        <taxon>Cnidaria</taxon>
        <taxon>Anthozoa</taxon>
        <taxon>Hexacorallia</taxon>
        <taxon>Scleractinia</taxon>
        <taxon>Fungiina</taxon>
        <taxon>Poritidae</taxon>
        <taxon>Porites</taxon>
    </lineage>
</organism>
<comment type="caution">
    <text evidence="3">The sequence shown here is derived from an EMBL/GenBank/DDBJ whole genome shotgun (WGS) entry which is preliminary data.</text>
</comment>
<protein>
    <recommendedName>
        <fullName evidence="2">MACPF domain-containing protein</fullName>
    </recommendedName>
</protein>
<feature type="signal peptide" evidence="1">
    <location>
        <begin position="1"/>
        <end position="17"/>
    </location>
</feature>
<dbReference type="EMBL" id="CALNXK010000082">
    <property type="protein sequence ID" value="CAH3147884.1"/>
    <property type="molecule type" value="Genomic_DNA"/>
</dbReference>
<gene>
    <name evidence="3" type="ORF">PLOB_00046307</name>
</gene>
<keyword evidence="1" id="KW-0732">Signal</keyword>
<dbReference type="InterPro" id="IPR020864">
    <property type="entry name" value="MACPF"/>
</dbReference>
<dbReference type="Pfam" id="PF01823">
    <property type="entry name" value="MACPF"/>
    <property type="match status" value="1"/>
</dbReference>
<feature type="chain" id="PRO_5045155205" description="MACPF domain-containing protein" evidence="1">
    <location>
        <begin position="18"/>
        <end position="455"/>
    </location>
</feature>
<sequence>MEVKMTILFVLCFLAWGGFLERASGAGQFVKLGLEYDSPLYPTVYHVIDGSVIGLNQIFHDPEKTQLQKDDRFTVVLDISSPIYSLQYNWYEFPAIFCFGDALTSCLKSAMNRSRTFRRPYLLTASSVEKPIPFMVPFVNFTNITLPNRKTVLKYGLVHPDFSSRDFTYNGASYDTSSGVLAGFSASSSRDVGKLADISFTRKRNNHCPQPLMECYFVEWAPDGCLPGLNILMKGWDMRRLKMSTTPWLKFEKFPVNQDRQYLQSIDIIGQGPKTYLVPKGVSIESIETMSVPFVHVFKSVKENIKSELQSYGIKYKEESTGIFQGSTKYERYSKLYSASTYSSAISGVELKVFRVRFRNSFNFKAGASWDDEFRNEFQLLLESQNKDQAIDFYKEYGTHYIREAEMGGRKESLLGVSYCDFEEDEKKKREFEAKLLIPFKGVHNVSPSFTIRTT</sequence>
<keyword evidence="4" id="KW-1185">Reference proteome</keyword>